<sequence>MNDLQDNLAKDEKNNKKYEQPKKFAKAKQTMRPIIKLRNRNFQLENEFDQQIFPSQQWHSKNSSILTSNKSGWQYSGILSTLQGNVKSRHLKNKINILGLKKVKEQETVSVLNKKKEWLEDLNDYFKFWNLSENSSDAMAINPLDISRILTSNKICSLLENSTLCCEEIIKKTLNFTNIDEKQLKTLEKQSKCRKFCTDFDLETGYLNNLTENFCSENSAASAFLSVNKSQVIIFKKTTERNTEPHRNSSFFEFELRLEHTIQSLSKALNTKALQKQTNGNASLYYLIEFSKVIEIEAEQRLAMQLLQNYQHQYIRKTFSNLIQVCLIIWKKSQISCMERYYYSWCLKNESKGCTDHVLKSISCYNFTIENFEITKSTEVLCKTLNESDFIGNSFRKINRNLKGILMLQFVSTNMLQNISKLNEYPNGKFSEKWQKYANRIKLKSVGRTGRVETNEDEASILQDFNVGKLVRLSETQAIPVNQSSFILQEESREIDRKQLTNFFTTLTPSNEVESKNLKISDGTSIDFNYANNSFAMNAGNATDEKDVHESSDSLRKYTLTLTNNYVLSELKLKNKPEWKPFHFDCKTEENEFNTTSCNDWAAAGYCESNKATRFLWCRKTCLCTGPSQS</sequence>
<comment type="caution">
    <text evidence="1">Lacks conserved residue(s) required for the propagation of feature annotation.</text>
</comment>
<accession>A0A0N5D427</accession>
<dbReference type="AlphaFoldDB" id="A0A0N5D427"/>
<proteinExistence type="predicted"/>
<evidence type="ECO:0000313" key="6">
    <source>
        <dbReference type="WBParaSite" id="TCLT_0000770601-mRNA-1"/>
    </source>
</evidence>
<reference evidence="6" key="1">
    <citation type="submission" date="2017-02" db="UniProtKB">
        <authorList>
            <consortium name="WormBaseParasite"/>
        </authorList>
    </citation>
    <scope>IDENTIFICATION</scope>
</reference>
<name>A0A0N5D427_THECL</name>
<dbReference type="InterPro" id="IPR003582">
    <property type="entry name" value="ShKT_dom"/>
</dbReference>
<feature type="domain" description="ShKT" evidence="3">
    <location>
        <begin position="586"/>
        <end position="624"/>
    </location>
</feature>
<feature type="compositionally biased region" description="Basic and acidic residues" evidence="2">
    <location>
        <begin position="8"/>
        <end position="22"/>
    </location>
</feature>
<evidence type="ECO:0000313" key="4">
    <source>
        <dbReference type="EMBL" id="VDN05177.1"/>
    </source>
</evidence>
<reference evidence="4 5" key="2">
    <citation type="submission" date="2018-11" db="EMBL/GenBank/DDBJ databases">
        <authorList>
            <consortium name="Pathogen Informatics"/>
        </authorList>
    </citation>
    <scope>NUCLEOTIDE SEQUENCE [LARGE SCALE GENOMIC DNA]</scope>
</reference>
<dbReference type="PROSITE" id="PS51670">
    <property type="entry name" value="SHKT"/>
    <property type="match status" value="1"/>
</dbReference>
<evidence type="ECO:0000313" key="5">
    <source>
        <dbReference type="Proteomes" id="UP000276776"/>
    </source>
</evidence>
<protein>
    <submittedName>
        <fullName evidence="6">ShKT domain-containing protein</fullName>
    </submittedName>
</protein>
<feature type="region of interest" description="Disordered" evidence="2">
    <location>
        <begin position="1"/>
        <end position="25"/>
    </location>
</feature>
<evidence type="ECO:0000259" key="3">
    <source>
        <dbReference type="PROSITE" id="PS51670"/>
    </source>
</evidence>
<keyword evidence="5" id="KW-1185">Reference proteome</keyword>
<dbReference type="EMBL" id="UYYF01004536">
    <property type="protein sequence ID" value="VDN05177.1"/>
    <property type="molecule type" value="Genomic_DNA"/>
</dbReference>
<dbReference type="Proteomes" id="UP000276776">
    <property type="component" value="Unassembled WGS sequence"/>
</dbReference>
<dbReference type="OrthoDB" id="5877770at2759"/>
<dbReference type="WBParaSite" id="TCLT_0000770601-mRNA-1">
    <property type="protein sequence ID" value="TCLT_0000770601-mRNA-1"/>
    <property type="gene ID" value="TCLT_0000770601"/>
</dbReference>
<organism evidence="6">
    <name type="scientific">Thelazia callipaeda</name>
    <name type="common">Oriental eyeworm</name>
    <name type="synonym">Parasitic nematode</name>
    <dbReference type="NCBI Taxonomy" id="103827"/>
    <lineage>
        <taxon>Eukaryota</taxon>
        <taxon>Metazoa</taxon>
        <taxon>Ecdysozoa</taxon>
        <taxon>Nematoda</taxon>
        <taxon>Chromadorea</taxon>
        <taxon>Rhabditida</taxon>
        <taxon>Spirurina</taxon>
        <taxon>Spiruromorpha</taxon>
        <taxon>Thelazioidea</taxon>
        <taxon>Thelaziidae</taxon>
        <taxon>Thelazia</taxon>
    </lineage>
</organism>
<evidence type="ECO:0000256" key="2">
    <source>
        <dbReference type="SAM" id="MobiDB-lite"/>
    </source>
</evidence>
<gene>
    <name evidence="4" type="ORF">TCLT_LOCUS7695</name>
</gene>
<dbReference type="OMA" id="LIRICMT"/>
<evidence type="ECO:0000256" key="1">
    <source>
        <dbReference type="PROSITE-ProRule" id="PRU01005"/>
    </source>
</evidence>